<keyword evidence="4 5" id="KW-0560">Oxidoreductase</keyword>
<feature type="binding site" evidence="7">
    <location>
        <position position="184"/>
    </location>
    <ligand>
        <name>5-hydroxyisourate</name>
        <dbReference type="ChEBI" id="CHEBI:18072"/>
    </ligand>
</feature>
<comment type="catalytic activity">
    <reaction evidence="5 8">
        <text>urate + O2 + H2O = 5-hydroxyisourate + H2O2</text>
        <dbReference type="Rhea" id="RHEA:21368"/>
        <dbReference type="ChEBI" id="CHEBI:15377"/>
        <dbReference type="ChEBI" id="CHEBI:15379"/>
        <dbReference type="ChEBI" id="CHEBI:16240"/>
        <dbReference type="ChEBI" id="CHEBI:17775"/>
        <dbReference type="ChEBI" id="CHEBI:18072"/>
        <dbReference type="EC" id="1.7.3.3"/>
    </reaction>
</comment>
<dbReference type="GO" id="GO:0006145">
    <property type="term" value="P:purine nucleobase catabolic process"/>
    <property type="evidence" value="ECO:0007669"/>
    <property type="project" value="TreeGrafter"/>
</dbReference>
<evidence type="ECO:0000256" key="1">
    <source>
        <dbReference type="ARBA" id="ARBA00004831"/>
    </source>
</evidence>
<dbReference type="Gene3D" id="3.10.270.10">
    <property type="entry name" value="Urate Oxidase"/>
    <property type="match status" value="1"/>
</dbReference>
<evidence type="ECO:0000256" key="3">
    <source>
        <dbReference type="ARBA" id="ARBA00022631"/>
    </source>
</evidence>
<evidence type="ECO:0000256" key="5">
    <source>
        <dbReference type="PIRNR" id="PIRNR000241"/>
    </source>
</evidence>
<feature type="binding site" evidence="7">
    <location>
        <position position="83"/>
    </location>
    <ligand>
        <name>5-hydroxyisourate</name>
        <dbReference type="ChEBI" id="CHEBI:18072"/>
    </ligand>
</feature>
<dbReference type="PANTHER" id="PTHR42874:SF1">
    <property type="entry name" value="URICASE"/>
    <property type="match status" value="1"/>
</dbReference>
<dbReference type="AlphaFoldDB" id="A0A9W7C4M0"/>
<evidence type="ECO:0000313" key="10">
    <source>
        <dbReference type="Proteomes" id="UP001165122"/>
    </source>
</evidence>
<organism evidence="9 10">
    <name type="scientific">Triparma laevis f. longispina</name>
    <dbReference type="NCBI Taxonomy" id="1714387"/>
    <lineage>
        <taxon>Eukaryota</taxon>
        <taxon>Sar</taxon>
        <taxon>Stramenopiles</taxon>
        <taxon>Ochrophyta</taxon>
        <taxon>Bolidophyceae</taxon>
        <taxon>Parmales</taxon>
        <taxon>Triparmaceae</taxon>
        <taxon>Triparma</taxon>
    </lineage>
</organism>
<feature type="binding site" evidence="7">
    <location>
        <position position="281"/>
    </location>
    <ligand>
        <name>urate</name>
        <dbReference type="ChEBI" id="CHEBI:17775"/>
    </ligand>
</feature>
<feature type="active site" description="Charge relay system" evidence="6">
    <location>
        <position position="36"/>
    </location>
</feature>
<keyword evidence="3 5" id="KW-0659">Purine metabolism</keyword>
<sequence>MSVRIAPELPSDPASSSKLTKLRVQDFPLPIHSHGKAKVRVMKVVRTEAKHFCYEYSVDTTLFSPTYERVFTKDDNTELVATDTQKNTVYVVCKRSKADTPEQFAVDLVKHFLSEYEILTGAEALVRQVVWERAVVNGEEHDHGWIKRGPELNVGNAKLDRLSGLTVTSKLSGYTIFKSTQSGFANYLQDNYTLLPPCEERCLSTEMDATWSYVEGCEVGSGEYDFAGMRKKVVGNLVKGIFGPAKGGVFSVSLQATIYDAGCLVLTESDDVKDIKIETPNKHYIPYRQLAQLGETFEDDIFVPTDEPSGTIQCVVAR</sequence>
<dbReference type="PRINTS" id="PR00093">
    <property type="entry name" value="URICASE"/>
</dbReference>
<dbReference type="Pfam" id="PF01014">
    <property type="entry name" value="Uricase"/>
    <property type="match status" value="2"/>
</dbReference>
<dbReference type="SUPFAM" id="SSF55620">
    <property type="entry name" value="Tetrahydrobiopterin biosynthesis enzymes-like"/>
    <property type="match status" value="2"/>
</dbReference>
<feature type="binding site" evidence="7">
    <location>
        <position position="201"/>
    </location>
    <ligand>
        <name>5-hydroxyisourate</name>
        <dbReference type="ChEBI" id="CHEBI:18072"/>
    </ligand>
</feature>
<keyword evidence="10" id="KW-1185">Reference proteome</keyword>
<dbReference type="PANTHER" id="PTHR42874">
    <property type="entry name" value="URICASE"/>
    <property type="match status" value="1"/>
</dbReference>
<feature type="binding site" evidence="7">
    <location>
        <position position="281"/>
    </location>
    <ligand>
        <name>O2</name>
        <dbReference type="ChEBI" id="CHEBI:15379"/>
    </ligand>
</feature>
<dbReference type="GO" id="GO:0005777">
    <property type="term" value="C:peroxisome"/>
    <property type="evidence" value="ECO:0007669"/>
    <property type="project" value="UniProtKB-SubCell"/>
</dbReference>
<dbReference type="GO" id="GO:0019628">
    <property type="term" value="P:urate catabolic process"/>
    <property type="evidence" value="ECO:0007669"/>
    <property type="project" value="TreeGrafter"/>
</dbReference>
<comment type="pathway">
    <text evidence="1 5">Purine metabolism; urate degradation; (S)-allantoin from urate: step 1/3.</text>
</comment>
<evidence type="ECO:0000256" key="8">
    <source>
        <dbReference type="RuleBase" id="RU004455"/>
    </source>
</evidence>
<evidence type="ECO:0000256" key="4">
    <source>
        <dbReference type="ARBA" id="ARBA00023002"/>
    </source>
</evidence>
<feature type="binding site" evidence="7">
    <location>
        <position position="184"/>
    </location>
    <ligand>
        <name>urate</name>
        <dbReference type="ChEBI" id="CHEBI:17775"/>
    </ligand>
</feature>
<feature type="active site" description="Charge relay system" evidence="6">
    <location>
        <position position="82"/>
    </location>
</feature>
<evidence type="ECO:0000256" key="6">
    <source>
        <dbReference type="PIRSR" id="PIRSR000241-1"/>
    </source>
</evidence>
<evidence type="ECO:0000313" key="9">
    <source>
        <dbReference type="EMBL" id="GMI03182.1"/>
    </source>
</evidence>
<dbReference type="GO" id="GO:0004846">
    <property type="term" value="F:urate oxidase activity"/>
    <property type="evidence" value="ECO:0007669"/>
    <property type="project" value="UniProtKB-EC"/>
</dbReference>
<dbReference type="NCBIfam" id="TIGR03383">
    <property type="entry name" value="urate_oxi"/>
    <property type="match status" value="1"/>
</dbReference>
<accession>A0A9W7C4M0</accession>
<feature type="binding site" evidence="7">
    <location>
        <position position="82"/>
    </location>
    <ligand>
        <name>O2</name>
        <dbReference type="ChEBI" id="CHEBI:15379"/>
    </ligand>
</feature>
<evidence type="ECO:0000256" key="2">
    <source>
        <dbReference type="ARBA" id="ARBA00009760"/>
    </source>
</evidence>
<dbReference type="InterPro" id="IPR002042">
    <property type="entry name" value="Uricase"/>
</dbReference>
<feature type="binding site" evidence="7">
    <location>
        <position position="281"/>
    </location>
    <ligand>
        <name>5-hydroxyisourate</name>
        <dbReference type="ChEBI" id="CHEBI:18072"/>
    </ligand>
</feature>
<comment type="caution">
    <text evidence="9">The sequence shown here is derived from an EMBL/GenBank/DDBJ whole genome shotgun (WGS) entry which is preliminary data.</text>
</comment>
<gene>
    <name evidence="9" type="ORF">TrLO_g14988</name>
</gene>
<feature type="binding site" evidence="7">
    <location>
        <position position="255"/>
    </location>
    <ligand>
        <name>urate</name>
        <dbReference type="ChEBI" id="CHEBI:17775"/>
    </ligand>
</feature>
<feature type="active site" description="Charge relay system" evidence="6">
    <location>
        <position position="283"/>
    </location>
</feature>
<comment type="subcellular location">
    <subcellularLocation>
        <location evidence="5">Peroxisome</location>
    </subcellularLocation>
</comment>
<comment type="similarity">
    <text evidence="2 5 8">Belongs to the uricase family.</text>
</comment>
<proteinExistence type="inferred from homology"/>
<feature type="binding site" evidence="7">
    <location>
        <position position="82"/>
    </location>
    <ligand>
        <name>urate</name>
        <dbReference type="ChEBI" id="CHEBI:17775"/>
    </ligand>
</feature>
<evidence type="ECO:0000256" key="7">
    <source>
        <dbReference type="PIRSR" id="PIRSR000241-2"/>
    </source>
</evidence>
<feature type="binding site" evidence="7">
    <location>
        <position position="201"/>
    </location>
    <ligand>
        <name>urate</name>
        <dbReference type="ChEBI" id="CHEBI:17775"/>
    </ligand>
</feature>
<keyword evidence="5" id="KW-0576">Peroxisome</keyword>
<reference evidence="10" key="1">
    <citation type="journal article" date="2023" name="Commun. Biol.">
        <title>Genome analysis of Parmales, the sister group of diatoms, reveals the evolutionary specialization of diatoms from phago-mixotrophs to photoautotrophs.</title>
        <authorList>
            <person name="Ban H."/>
            <person name="Sato S."/>
            <person name="Yoshikawa S."/>
            <person name="Yamada K."/>
            <person name="Nakamura Y."/>
            <person name="Ichinomiya M."/>
            <person name="Sato N."/>
            <person name="Blanc-Mathieu R."/>
            <person name="Endo H."/>
            <person name="Kuwata A."/>
            <person name="Ogata H."/>
        </authorList>
    </citation>
    <scope>NUCLEOTIDE SEQUENCE [LARGE SCALE GENOMIC DNA]</scope>
    <source>
        <strain evidence="10">NIES 3700</strain>
    </source>
</reference>
<feature type="binding site" evidence="7">
    <location>
        <position position="82"/>
    </location>
    <ligand>
        <name>5-hydroxyisourate</name>
        <dbReference type="ChEBI" id="CHEBI:18072"/>
    </ligand>
</feature>
<dbReference type="OrthoDB" id="9992118at2759"/>
<dbReference type="Proteomes" id="UP001165122">
    <property type="component" value="Unassembled WGS sequence"/>
</dbReference>
<protein>
    <recommendedName>
        <fullName evidence="5 8">Uricase</fullName>
        <ecNumber evidence="5 8">1.7.3.3</ecNumber>
    </recommendedName>
    <alternativeName>
        <fullName evidence="5">Urate oxidase</fullName>
    </alternativeName>
</protein>
<comment type="function">
    <text evidence="5 8">Catalyzes the oxidation of uric acid to 5-hydroxyisourate, which is further processed to form (S)-allantoin.</text>
</comment>
<dbReference type="PIRSF" id="PIRSF000241">
    <property type="entry name" value="Urate_oxidase"/>
    <property type="match status" value="1"/>
</dbReference>
<name>A0A9W7C4M0_9STRA</name>
<dbReference type="EMBL" id="BRXW01000054">
    <property type="protein sequence ID" value="GMI03182.1"/>
    <property type="molecule type" value="Genomic_DNA"/>
</dbReference>
<dbReference type="EC" id="1.7.3.3" evidence="5 8"/>
<feature type="binding site" evidence="7">
    <location>
        <position position="83"/>
    </location>
    <ligand>
        <name>urate</name>
        <dbReference type="ChEBI" id="CHEBI:17775"/>
    </ligand>
</feature>